<dbReference type="Gene3D" id="4.10.280.10">
    <property type="entry name" value="Helix-loop-helix DNA-binding domain"/>
    <property type="match status" value="1"/>
</dbReference>
<dbReference type="Pfam" id="PF00010">
    <property type="entry name" value="HLH"/>
    <property type="match status" value="1"/>
</dbReference>
<dbReference type="SUPFAM" id="SSF47459">
    <property type="entry name" value="HLH, helix-loop-helix DNA-binding domain"/>
    <property type="match status" value="1"/>
</dbReference>
<keyword evidence="4" id="KW-1185">Reference proteome</keyword>
<dbReference type="GO" id="GO:0003677">
    <property type="term" value="F:DNA binding"/>
    <property type="evidence" value="ECO:0007669"/>
    <property type="project" value="UniProtKB-KW"/>
</dbReference>
<dbReference type="GO" id="GO:0046983">
    <property type="term" value="F:protein dimerization activity"/>
    <property type="evidence" value="ECO:0007669"/>
    <property type="project" value="InterPro"/>
</dbReference>
<dbReference type="PANTHER" id="PTHR47336">
    <property type="entry name" value="TRANSCRIPTION FACTOR HMS1-RELATED"/>
    <property type="match status" value="1"/>
</dbReference>
<dbReference type="RefSeq" id="XP_008086963.1">
    <property type="nucleotide sequence ID" value="XM_008088772.1"/>
</dbReference>
<reference evidence="3 4" key="1">
    <citation type="journal article" date="2013" name="BMC Genomics">
        <title>Genomics-driven discovery of the pneumocandin biosynthetic gene cluster in the fungus Glarea lozoyensis.</title>
        <authorList>
            <person name="Chen L."/>
            <person name="Yue Q."/>
            <person name="Zhang X."/>
            <person name="Xiang M."/>
            <person name="Wang C."/>
            <person name="Li S."/>
            <person name="Che Y."/>
            <person name="Ortiz-Lopez F.J."/>
            <person name="Bills G.F."/>
            <person name="Liu X."/>
            <person name="An Z."/>
        </authorList>
    </citation>
    <scope>NUCLEOTIDE SEQUENCE [LARGE SCALE GENOMIC DNA]</scope>
    <source>
        <strain evidence="4">ATCC 20868 / MF5171</strain>
    </source>
</reference>
<feature type="domain" description="BHLH" evidence="2">
    <location>
        <begin position="202"/>
        <end position="264"/>
    </location>
</feature>
<dbReference type="PROSITE" id="PS50888">
    <property type="entry name" value="BHLH"/>
    <property type="match status" value="1"/>
</dbReference>
<dbReference type="CDD" id="cd11395">
    <property type="entry name" value="bHLHzip_SREBP_like"/>
    <property type="match status" value="1"/>
</dbReference>
<dbReference type="PANTHER" id="PTHR47336:SF2">
    <property type="entry name" value="TRANSCRIPTION FACTOR HMS1-RELATED"/>
    <property type="match status" value="1"/>
</dbReference>
<dbReference type="STRING" id="1116229.S3CK98"/>
<feature type="compositionally biased region" description="Polar residues" evidence="1">
    <location>
        <begin position="115"/>
        <end position="126"/>
    </location>
</feature>
<dbReference type="InterPro" id="IPR011598">
    <property type="entry name" value="bHLH_dom"/>
</dbReference>
<feature type="compositionally biased region" description="Basic residues" evidence="1">
    <location>
        <begin position="165"/>
        <end position="177"/>
    </location>
</feature>
<dbReference type="GeneID" id="19460614"/>
<feature type="region of interest" description="Disordered" evidence="1">
    <location>
        <begin position="115"/>
        <end position="196"/>
    </location>
</feature>
<proteinExistence type="predicted"/>
<keyword evidence="3" id="KW-0238">DNA-binding</keyword>
<name>S3CK98_GLAL2</name>
<dbReference type="KEGG" id="glz:GLAREA_01556"/>
<dbReference type="Proteomes" id="UP000016922">
    <property type="component" value="Unassembled WGS sequence"/>
</dbReference>
<evidence type="ECO:0000259" key="2">
    <source>
        <dbReference type="PROSITE" id="PS50888"/>
    </source>
</evidence>
<dbReference type="OrthoDB" id="3542681at2759"/>
<dbReference type="InterPro" id="IPR052099">
    <property type="entry name" value="Regulatory_TF_Diverse"/>
</dbReference>
<evidence type="ECO:0000313" key="3">
    <source>
        <dbReference type="EMBL" id="EPE25644.1"/>
    </source>
</evidence>
<evidence type="ECO:0000313" key="4">
    <source>
        <dbReference type="Proteomes" id="UP000016922"/>
    </source>
</evidence>
<protein>
    <submittedName>
        <fullName evidence="3">HLH, helix-loop-helix DNA-binding protein</fullName>
    </submittedName>
</protein>
<organism evidence="3 4">
    <name type="scientific">Glarea lozoyensis (strain ATCC 20868 / MF5171)</name>
    <dbReference type="NCBI Taxonomy" id="1116229"/>
    <lineage>
        <taxon>Eukaryota</taxon>
        <taxon>Fungi</taxon>
        <taxon>Dikarya</taxon>
        <taxon>Ascomycota</taxon>
        <taxon>Pezizomycotina</taxon>
        <taxon>Leotiomycetes</taxon>
        <taxon>Helotiales</taxon>
        <taxon>Helotiaceae</taxon>
        <taxon>Glarea</taxon>
    </lineage>
</organism>
<sequence length="298" mass="33164">MSGNNQSYETGHGARPNQLFKDFIWVIKSPEISTSSGSGNTLSPITPSSLDFYSPSMFPQDCGFDMSNQPYSVVTSTGMEDTHIPSATWPMVDPSTPFLQDLEVDDSNLMDADPSHNQANMTNSIARGSIQRRTLKAEQSSKLANIESNLPTKSTNSKASLSKPPKGKCAKLVKSRKSSVYQPPRPSTSCEGEIPSYGFDPADRTIHNLTERKYRNRLNEQFDTLLSALPASAMNSRSIDDSSETRRISKAEVLILAKERIESLERENRELECERCKFRESLEFLKLTYGTSIDFPGQ</sequence>
<gene>
    <name evidence="3" type="ORF">GLAREA_01556</name>
</gene>
<dbReference type="InterPro" id="IPR036638">
    <property type="entry name" value="HLH_DNA-bd_sf"/>
</dbReference>
<dbReference type="AlphaFoldDB" id="S3CK98"/>
<evidence type="ECO:0000256" key="1">
    <source>
        <dbReference type="SAM" id="MobiDB-lite"/>
    </source>
</evidence>
<dbReference type="SMART" id="SM00353">
    <property type="entry name" value="HLH"/>
    <property type="match status" value="1"/>
</dbReference>
<dbReference type="HOGENOM" id="CLU_933982_0_0_1"/>
<feature type="compositionally biased region" description="Polar residues" evidence="1">
    <location>
        <begin position="137"/>
        <end position="160"/>
    </location>
</feature>
<dbReference type="EMBL" id="KE145371">
    <property type="protein sequence ID" value="EPE25644.1"/>
    <property type="molecule type" value="Genomic_DNA"/>
</dbReference>
<accession>S3CK98</accession>